<protein>
    <submittedName>
        <fullName evidence="4">Response regulator with CheY-like receiver, AAA-type ATPase, and DNA-binding domains</fullName>
    </submittedName>
</protein>
<evidence type="ECO:0000313" key="4">
    <source>
        <dbReference type="EMBL" id="EIG51904.1"/>
    </source>
</evidence>
<dbReference type="GO" id="GO:0000160">
    <property type="term" value="P:phosphorelay signal transduction system"/>
    <property type="evidence" value="ECO:0007669"/>
    <property type="project" value="InterPro"/>
</dbReference>
<dbReference type="PANTHER" id="PTHR44591:SF3">
    <property type="entry name" value="RESPONSE REGULATORY DOMAIN-CONTAINING PROTEIN"/>
    <property type="match status" value="1"/>
</dbReference>
<proteinExistence type="predicted"/>
<dbReference type="eggNOG" id="COG0745">
    <property type="taxonomic scope" value="Bacteria"/>
</dbReference>
<feature type="modified residue" description="4-aspartylphosphate" evidence="2">
    <location>
        <position position="67"/>
    </location>
</feature>
<dbReference type="PANTHER" id="PTHR44591">
    <property type="entry name" value="STRESS RESPONSE REGULATOR PROTEIN 1"/>
    <property type="match status" value="1"/>
</dbReference>
<dbReference type="SMART" id="SM00448">
    <property type="entry name" value="REC"/>
    <property type="match status" value="1"/>
</dbReference>
<dbReference type="SUPFAM" id="SSF52172">
    <property type="entry name" value="CheY-like"/>
    <property type="match status" value="1"/>
</dbReference>
<reference evidence="4" key="1">
    <citation type="submission" date="2011-11" db="EMBL/GenBank/DDBJ databases">
        <title>Improved High-Quality Draft sequence of Desulfovibrio sp. U5L.</title>
        <authorList>
            <consortium name="US DOE Joint Genome Institute"/>
            <person name="Lucas S."/>
            <person name="Han J."/>
            <person name="Lapidus A."/>
            <person name="Cheng J.-F."/>
            <person name="Goodwin L."/>
            <person name="Pitluck S."/>
            <person name="Peters L."/>
            <person name="Ovchinnikova G."/>
            <person name="Held B."/>
            <person name="Detter J.C."/>
            <person name="Han C."/>
            <person name="Tapia R."/>
            <person name="Land M."/>
            <person name="Hauser L."/>
            <person name="Kyrpides N."/>
            <person name="Ivanova N."/>
            <person name="Pagani I."/>
            <person name="Gabster J."/>
            <person name="Walker C."/>
            <person name="Stolyar S."/>
            <person name="Stahl D."/>
            <person name="Arkin A."/>
            <person name="Dehal P."/>
            <person name="Hazen T."/>
            <person name="Woyke T."/>
        </authorList>
    </citation>
    <scope>NUCLEOTIDE SEQUENCE [LARGE SCALE GENOMIC DNA]</scope>
    <source>
        <strain evidence="4">U5L</strain>
    </source>
</reference>
<dbReference type="AlphaFoldDB" id="I2PWJ8"/>
<feature type="domain" description="Response regulatory" evidence="3">
    <location>
        <begin position="17"/>
        <end position="134"/>
    </location>
</feature>
<keyword evidence="1 2" id="KW-0597">Phosphoprotein</keyword>
<keyword evidence="4" id="KW-0238">DNA-binding</keyword>
<dbReference type="GO" id="GO:0003677">
    <property type="term" value="F:DNA binding"/>
    <property type="evidence" value="ECO:0007669"/>
    <property type="project" value="UniProtKB-KW"/>
</dbReference>
<dbReference type="PROSITE" id="PS50110">
    <property type="entry name" value="RESPONSE_REGULATORY"/>
    <property type="match status" value="1"/>
</dbReference>
<evidence type="ECO:0000256" key="1">
    <source>
        <dbReference type="ARBA" id="ARBA00022553"/>
    </source>
</evidence>
<dbReference type="InterPro" id="IPR011006">
    <property type="entry name" value="CheY-like_superfamily"/>
</dbReference>
<sequence length="150" mass="16651">MQGPTGGAGVGERTGIAILVVDDQLPMRKTIEYILRQLGYKNLHFAEDGDVAWQALNDRSMDLVLLDWNMPRLPGLSLLERIRRSESFQDLPVVMVTAEANEEHVLAAVGAGVTNYIVKPFSPDTLAKKIREALEARPSRRAARFRRPAG</sequence>
<gene>
    <name evidence="4" type="ORF">DesU5LDRAFT_0187</name>
</gene>
<dbReference type="Gene3D" id="3.40.50.2300">
    <property type="match status" value="1"/>
</dbReference>
<dbReference type="OrthoDB" id="9786548at2"/>
<evidence type="ECO:0000256" key="2">
    <source>
        <dbReference type="PROSITE-ProRule" id="PRU00169"/>
    </source>
</evidence>
<dbReference type="STRING" id="596152.DesU5LDRAFT_0187"/>
<organism evidence="4">
    <name type="scientific">Desulfovibrio sp. U5L</name>
    <dbReference type="NCBI Taxonomy" id="596152"/>
    <lineage>
        <taxon>Bacteria</taxon>
        <taxon>Pseudomonadati</taxon>
        <taxon>Thermodesulfobacteriota</taxon>
        <taxon>Desulfovibrionia</taxon>
        <taxon>Desulfovibrionales</taxon>
        <taxon>Desulfovibrionaceae</taxon>
        <taxon>Desulfovibrio</taxon>
    </lineage>
</organism>
<evidence type="ECO:0000259" key="3">
    <source>
        <dbReference type="PROSITE" id="PS50110"/>
    </source>
</evidence>
<accession>I2PWJ8</accession>
<dbReference type="HOGENOM" id="CLU_000445_69_12_7"/>
<name>I2PWJ8_9BACT</name>
<dbReference type="InterPro" id="IPR001789">
    <property type="entry name" value="Sig_transdc_resp-reg_receiver"/>
</dbReference>
<dbReference type="InterPro" id="IPR050595">
    <property type="entry name" value="Bact_response_regulator"/>
</dbReference>
<dbReference type="EMBL" id="JH600068">
    <property type="protein sequence ID" value="EIG51904.1"/>
    <property type="molecule type" value="Genomic_DNA"/>
</dbReference>
<dbReference type="Pfam" id="PF00072">
    <property type="entry name" value="Response_reg"/>
    <property type="match status" value="1"/>
</dbReference>